<dbReference type="Pfam" id="PF25597">
    <property type="entry name" value="SH3_retrovirus"/>
    <property type="match status" value="1"/>
</dbReference>
<evidence type="ECO:0000256" key="5">
    <source>
        <dbReference type="ARBA" id="ARBA00017721"/>
    </source>
</evidence>
<dbReference type="GO" id="GO:0004523">
    <property type="term" value="F:RNA-DNA hybrid ribonuclease activity"/>
    <property type="evidence" value="ECO:0007669"/>
    <property type="project" value="UniProtKB-EC"/>
</dbReference>
<dbReference type="FunFam" id="3.40.970.10:FF:000002">
    <property type="entry name" value="Ribonuclease H"/>
    <property type="match status" value="1"/>
</dbReference>
<evidence type="ECO:0000313" key="17">
    <source>
        <dbReference type="Proteomes" id="UP000006727"/>
    </source>
</evidence>
<comment type="similarity">
    <text evidence="3">Belongs to the RNase H family.</text>
</comment>
<evidence type="ECO:0000256" key="6">
    <source>
        <dbReference type="ARBA" id="ARBA00022722"/>
    </source>
</evidence>
<dbReference type="AlphaFoldDB" id="A0A2K1IIG9"/>
<evidence type="ECO:0000256" key="8">
    <source>
        <dbReference type="ARBA" id="ARBA00022759"/>
    </source>
</evidence>
<feature type="compositionally biased region" description="Polar residues" evidence="11">
    <location>
        <begin position="150"/>
        <end position="173"/>
    </location>
</feature>
<dbReference type="EnsemblPlants" id="Pp3c23_8160V3.1">
    <property type="protein sequence ID" value="Pp3c23_8160V3.1"/>
    <property type="gene ID" value="Pp3c23_8160"/>
</dbReference>
<dbReference type="EC" id="3.1.26.4" evidence="4"/>
<evidence type="ECO:0000256" key="3">
    <source>
        <dbReference type="ARBA" id="ARBA00005300"/>
    </source>
</evidence>
<keyword evidence="7" id="KW-0479">Metal-binding</keyword>
<name>A0A2K1IIG9_PHYPA</name>
<dbReference type="Proteomes" id="UP000006727">
    <property type="component" value="Chromosome 23"/>
</dbReference>
<dbReference type="Gene3D" id="3.40.970.10">
    <property type="entry name" value="Ribonuclease H1, N-terminal domain"/>
    <property type="match status" value="1"/>
</dbReference>
<keyword evidence="17" id="KW-1185">Reference proteome</keyword>
<keyword evidence="8" id="KW-0255">Endonuclease</keyword>
<evidence type="ECO:0000313" key="15">
    <source>
        <dbReference type="EMBL" id="PNR29071.1"/>
    </source>
</evidence>
<dbReference type="InterPro" id="IPR037056">
    <property type="entry name" value="RNase_H1_N_sf"/>
</dbReference>
<dbReference type="SUPFAM" id="SSF56672">
    <property type="entry name" value="DNA/RNA polymerases"/>
    <property type="match status" value="1"/>
</dbReference>
<evidence type="ECO:0000256" key="7">
    <source>
        <dbReference type="ARBA" id="ARBA00022723"/>
    </source>
</evidence>
<evidence type="ECO:0000256" key="1">
    <source>
        <dbReference type="ARBA" id="ARBA00001946"/>
    </source>
</evidence>
<dbReference type="GO" id="GO:0046872">
    <property type="term" value="F:metal ion binding"/>
    <property type="evidence" value="ECO:0007669"/>
    <property type="project" value="UniProtKB-KW"/>
</dbReference>
<evidence type="ECO:0000256" key="11">
    <source>
        <dbReference type="SAM" id="MobiDB-lite"/>
    </source>
</evidence>
<evidence type="ECO:0000259" key="14">
    <source>
        <dbReference type="Pfam" id="PF25597"/>
    </source>
</evidence>
<dbReference type="SUPFAM" id="SSF55658">
    <property type="entry name" value="L9 N-domain-like"/>
    <property type="match status" value="1"/>
</dbReference>
<sequence length="607" mass="69277">MAEKQTCQYIKWLRTDRGGEFLSAAFSEYLQSHSIVLTLALRSDHPGQGQNNASVGTSSSPNMARGSQGGSLHPKSNPDVHNGAHARHKLDPRSIAGCLVGYDDCSKAYRIYIPSTNKIIPAAANQDPFSRFSQSPPLSDHVDQCRDQVSHTSTTSPRSSATLAGQELNNNSPKKPPATLTESPLNLPTEDNILSPRHPSVETSWTISHMDIITAFFHGPYKEEVYVTQPEGFQIPGRENLVYRLRKALYGLRQAPRSWYEEIDKILKNIRFKPGMGDHNHYSRFDHKNIILVALYVNDLLMEKCTQVHNGIFLTQRSYAKRILETYGMDQCKSAATLMDERCKLAVNMGEEEMIGSLLHLTITRLDIKYSTRVCSRFMQTPQQPHLAAKRILRYIKGNTQDARSTTGFIFRLGKSPITWYSKKQRTVALSSSEAEYRALTDASKTASLLRMLFQDLHFKIEFSIRIFCDNIGSIRMAINPEANPRTRHVVAHYHFTRERIEEGELELEYIPILEQLADIFTKPLGRSLFEKFRNEHNIMIPPSAGSSTHHWRIPRSENYKFYVVKEGRRPGIYSTWNECEAFVKHFQGTKYKGFMTLQDAENFFFN</sequence>
<reference evidence="15 17" key="1">
    <citation type="journal article" date="2008" name="Science">
        <title>The Physcomitrella genome reveals evolutionary insights into the conquest of land by plants.</title>
        <authorList>
            <person name="Rensing S."/>
            <person name="Lang D."/>
            <person name="Zimmer A."/>
            <person name="Terry A."/>
            <person name="Salamov A."/>
            <person name="Shapiro H."/>
            <person name="Nishiyama T."/>
            <person name="Perroud P.-F."/>
            <person name="Lindquist E."/>
            <person name="Kamisugi Y."/>
            <person name="Tanahashi T."/>
            <person name="Sakakibara K."/>
            <person name="Fujita T."/>
            <person name="Oishi K."/>
            <person name="Shin-I T."/>
            <person name="Kuroki Y."/>
            <person name="Toyoda A."/>
            <person name="Suzuki Y."/>
            <person name="Hashimoto A."/>
            <person name="Yamaguchi K."/>
            <person name="Sugano A."/>
            <person name="Kohara Y."/>
            <person name="Fujiyama A."/>
            <person name="Anterola A."/>
            <person name="Aoki S."/>
            <person name="Ashton N."/>
            <person name="Barbazuk W.B."/>
            <person name="Barker E."/>
            <person name="Bennetzen J."/>
            <person name="Bezanilla M."/>
            <person name="Blankenship R."/>
            <person name="Cho S.H."/>
            <person name="Dutcher S."/>
            <person name="Estelle M."/>
            <person name="Fawcett J.A."/>
            <person name="Gundlach H."/>
            <person name="Hanada K."/>
            <person name="Heyl A."/>
            <person name="Hicks K.A."/>
            <person name="Hugh J."/>
            <person name="Lohr M."/>
            <person name="Mayer K."/>
            <person name="Melkozernov A."/>
            <person name="Murata T."/>
            <person name="Nelson D."/>
            <person name="Pils B."/>
            <person name="Prigge M."/>
            <person name="Reiss B."/>
            <person name="Renner T."/>
            <person name="Rombauts S."/>
            <person name="Rushton P."/>
            <person name="Sanderfoot A."/>
            <person name="Schween G."/>
            <person name="Shiu S.-H."/>
            <person name="Stueber K."/>
            <person name="Theodoulou F.L."/>
            <person name="Tu H."/>
            <person name="Van de Peer Y."/>
            <person name="Verrier P.J."/>
            <person name="Waters E."/>
            <person name="Wood A."/>
            <person name="Yang L."/>
            <person name="Cove D."/>
            <person name="Cuming A."/>
            <person name="Hasebe M."/>
            <person name="Lucas S."/>
            <person name="Mishler D.B."/>
            <person name="Reski R."/>
            <person name="Grigoriev I."/>
            <person name="Quatrano R.S."/>
            <person name="Boore J.L."/>
        </authorList>
    </citation>
    <scope>NUCLEOTIDE SEQUENCE [LARGE SCALE GENOMIC DNA]</scope>
    <source>
        <strain evidence="16 17">cv. Gransden 2004</strain>
    </source>
</reference>
<keyword evidence="6" id="KW-0540">Nuclease</keyword>
<accession>A0A2K1IIG9</accession>
<evidence type="ECO:0000256" key="9">
    <source>
        <dbReference type="ARBA" id="ARBA00022801"/>
    </source>
</evidence>
<feature type="region of interest" description="Disordered" evidence="11">
    <location>
        <begin position="46"/>
        <end position="88"/>
    </location>
</feature>
<dbReference type="InterPro" id="IPR057670">
    <property type="entry name" value="SH3_retrovirus"/>
</dbReference>
<dbReference type="PANTHER" id="PTHR11439">
    <property type="entry name" value="GAG-POL-RELATED RETROTRANSPOSON"/>
    <property type="match status" value="1"/>
</dbReference>
<keyword evidence="9" id="KW-0378">Hydrolase</keyword>
<comment type="cofactor">
    <cofactor evidence="1">
        <name>Mg(2+)</name>
        <dbReference type="ChEBI" id="CHEBI:18420"/>
    </cofactor>
</comment>
<dbReference type="InterPro" id="IPR013103">
    <property type="entry name" value="RVT_2"/>
</dbReference>
<evidence type="ECO:0000256" key="10">
    <source>
        <dbReference type="ARBA" id="ARBA00022842"/>
    </source>
</evidence>
<dbReference type="InParanoid" id="A0A2K1IIG9"/>
<dbReference type="CDD" id="cd09272">
    <property type="entry name" value="RNase_HI_RT_Ty1"/>
    <property type="match status" value="1"/>
</dbReference>
<evidence type="ECO:0000256" key="4">
    <source>
        <dbReference type="ARBA" id="ARBA00012180"/>
    </source>
</evidence>
<dbReference type="EMBL" id="ABEU02000023">
    <property type="protein sequence ID" value="PNR29071.1"/>
    <property type="molecule type" value="Genomic_DNA"/>
</dbReference>
<gene>
    <name evidence="15" type="ORF">PHYPA_027763</name>
</gene>
<evidence type="ECO:0000313" key="16">
    <source>
        <dbReference type="EnsemblPlants" id="Pp3c23_8160V3.1"/>
    </source>
</evidence>
<feature type="region of interest" description="Disordered" evidence="11">
    <location>
        <begin position="128"/>
        <end position="194"/>
    </location>
</feature>
<dbReference type="InterPro" id="IPR009027">
    <property type="entry name" value="Ribosomal_bL9/RNase_H1_N"/>
</dbReference>
<dbReference type="InterPro" id="IPR043502">
    <property type="entry name" value="DNA/RNA_pol_sf"/>
</dbReference>
<feature type="domain" description="Reverse transcriptase Ty1/copia-type" evidence="13">
    <location>
        <begin position="200"/>
        <end position="302"/>
    </location>
</feature>
<evidence type="ECO:0000259" key="13">
    <source>
        <dbReference type="Pfam" id="PF07727"/>
    </source>
</evidence>
<feature type="compositionally biased region" description="Polar residues" evidence="11">
    <location>
        <begin position="128"/>
        <end position="137"/>
    </location>
</feature>
<organism evidence="15">
    <name type="scientific">Physcomitrium patens</name>
    <name type="common">Spreading-leaved earth moss</name>
    <name type="synonym">Physcomitrella patens</name>
    <dbReference type="NCBI Taxonomy" id="3218"/>
    <lineage>
        <taxon>Eukaryota</taxon>
        <taxon>Viridiplantae</taxon>
        <taxon>Streptophyta</taxon>
        <taxon>Embryophyta</taxon>
        <taxon>Bryophyta</taxon>
        <taxon>Bryophytina</taxon>
        <taxon>Bryopsida</taxon>
        <taxon>Funariidae</taxon>
        <taxon>Funariales</taxon>
        <taxon>Funariaceae</taxon>
        <taxon>Physcomitrium</taxon>
    </lineage>
</organism>
<reference evidence="15 17" key="2">
    <citation type="journal article" date="2018" name="Plant J.">
        <title>The Physcomitrella patens chromosome-scale assembly reveals moss genome structure and evolution.</title>
        <authorList>
            <person name="Lang D."/>
            <person name="Ullrich K.K."/>
            <person name="Murat F."/>
            <person name="Fuchs J."/>
            <person name="Jenkins J."/>
            <person name="Haas F.B."/>
            <person name="Piednoel M."/>
            <person name="Gundlach H."/>
            <person name="Van Bel M."/>
            <person name="Meyberg R."/>
            <person name="Vives C."/>
            <person name="Morata J."/>
            <person name="Symeonidi A."/>
            <person name="Hiss M."/>
            <person name="Muchero W."/>
            <person name="Kamisugi Y."/>
            <person name="Saleh O."/>
            <person name="Blanc G."/>
            <person name="Decker E.L."/>
            <person name="van Gessel N."/>
            <person name="Grimwood J."/>
            <person name="Hayes R.D."/>
            <person name="Graham S.W."/>
            <person name="Gunter L.E."/>
            <person name="McDaniel S.F."/>
            <person name="Hoernstein S.N.W."/>
            <person name="Larsson A."/>
            <person name="Li F.W."/>
            <person name="Perroud P.F."/>
            <person name="Phillips J."/>
            <person name="Ranjan P."/>
            <person name="Rokshar D.S."/>
            <person name="Rothfels C.J."/>
            <person name="Schneider L."/>
            <person name="Shu S."/>
            <person name="Stevenson D.W."/>
            <person name="Thummler F."/>
            <person name="Tillich M."/>
            <person name="Villarreal Aguilar J.C."/>
            <person name="Widiez T."/>
            <person name="Wong G.K."/>
            <person name="Wymore A."/>
            <person name="Zhang Y."/>
            <person name="Zimmer A.D."/>
            <person name="Quatrano R.S."/>
            <person name="Mayer K.F.X."/>
            <person name="Goodstein D."/>
            <person name="Casacuberta J.M."/>
            <person name="Vandepoele K."/>
            <person name="Reski R."/>
            <person name="Cuming A.C."/>
            <person name="Tuskan G.A."/>
            <person name="Maumus F."/>
            <person name="Salse J."/>
            <person name="Schmutz J."/>
            <person name="Rensing S.A."/>
        </authorList>
    </citation>
    <scope>NUCLEOTIDE SEQUENCE [LARGE SCALE GENOMIC DNA]</scope>
    <source>
        <strain evidence="16 17">cv. Gransden 2004</strain>
    </source>
</reference>
<dbReference type="STRING" id="3218.A0A2K1IIG9"/>
<evidence type="ECO:0000259" key="12">
    <source>
        <dbReference type="Pfam" id="PF01693"/>
    </source>
</evidence>
<dbReference type="Gramene" id="Pp3c23_8160V3.1">
    <property type="protein sequence ID" value="Pp3c23_8160V3.1"/>
    <property type="gene ID" value="Pp3c23_8160"/>
</dbReference>
<evidence type="ECO:0000256" key="2">
    <source>
        <dbReference type="ARBA" id="ARBA00004065"/>
    </source>
</evidence>
<feature type="domain" description="Retroviral polymerase SH3-like" evidence="14">
    <location>
        <begin position="80"/>
        <end position="120"/>
    </location>
</feature>
<dbReference type="PANTHER" id="PTHR11439:SF483">
    <property type="entry name" value="PEPTIDE SYNTHASE GLIP-LIKE, PUTATIVE (AFU_ORTHOLOGUE AFUA_3G12920)-RELATED"/>
    <property type="match status" value="1"/>
</dbReference>
<feature type="domain" description="Ribonuclease H1 N-terminal" evidence="12">
    <location>
        <begin position="561"/>
        <end position="604"/>
    </location>
</feature>
<proteinExistence type="inferred from homology"/>
<dbReference type="Pfam" id="PF07727">
    <property type="entry name" value="RVT_2"/>
    <property type="match status" value="1"/>
</dbReference>
<reference evidence="16" key="3">
    <citation type="submission" date="2020-12" db="UniProtKB">
        <authorList>
            <consortium name="EnsemblPlants"/>
        </authorList>
    </citation>
    <scope>IDENTIFICATION</scope>
</reference>
<feature type="compositionally biased region" description="Basic and acidic residues" evidence="11">
    <location>
        <begin position="140"/>
        <end position="149"/>
    </location>
</feature>
<keyword evidence="10" id="KW-0460">Magnesium</keyword>
<dbReference type="Pfam" id="PF01693">
    <property type="entry name" value="Cauli_VI"/>
    <property type="match status" value="1"/>
</dbReference>
<comment type="function">
    <text evidence="2">Endonuclease that specifically degrades the RNA of RNA-DNA hybrids.</text>
</comment>
<dbReference type="InterPro" id="IPR011320">
    <property type="entry name" value="RNase_H1_N"/>
</dbReference>
<protein>
    <recommendedName>
        <fullName evidence="5">Ribonuclease H</fullName>
        <ecNumber evidence="4">3.1.26.4</ecNumber>
    </recommendedName>
</protein>
<feature type="compositionally biased region" description="Polar residues" evidence="11">
    <location>
        <begin position="48"/>
        <end position="62"/>
    </location>
</feature>